<organism evidence="3 4">
    <name type="scientific">Mycolicibacterium crocinum</name>
    <dbReference type="NCBI Taxonomy" id="388459"/>
    <lineage>
        <taxon>Bacteria</taxon>
        <taxon>Bacillati</taxon>
        <taxon>Actinomycetota</taxon>
        <taxon>Actinomycetes</taxon>
        <taxon>Mycobacteriales</taxon>
        <taxon>Mycobacteriaceae</taxon>
        <taxon>Mycolicibacterium</taxon>
    </lineage>
</organism>
<dbReference type="InterPro" id="IPR019681">
    <property type="entry name" value="DUF2530"/>
</dbReference>
<name>A0ABY3TH84_9MYCO</name>
<dbReference type="Pfam" id="PF10745">
    <property type="entry name" value="DUF2530"/>
    <property type="match status" value="1"/>
</dbReference>
<dbReference type="RefSeq" id="WP_225933537.1">
    <property type="nucleotide sequence ID" value="NZ_CP092362.2"/>
</dbReference>
<feature type="region of interest" description="Disordered" evidence="1">
    <location>
        <begin position="1"/>
        <end position="20"/>
    </location>
</feature>
<evidence type="ECO:0000313" key="4">
    <source>
        <dbReference type="Proteomes" id="UP001055337"/>
    </source>
</evidence>
<keyword evidence="2" id="KW-0812">Transmembrane</keyword>
<feature type="transmembrane region" description="Helical" evidence="2">
    <location>
        <begin position="58"/>
        <end position="75"/>
    </location>
</feature>
<keyword evidence="4" id="KW-1185">Reference proteome</keyword>
<dbReference type="Proteomes" id="UP001055337">
    <property type="component" value="Chromosome"/>
</dbReference>
<keyword evidence="2" id="KW-1133">Transmembrane helix</keyword>
<dbReference type="EMBL" id="CP092362">
    <property type="protein sequence ID" value="ULN40811.1"/>
    <property type="molecule type" value="Genomic_DNA"/>
</dbReference>
<protein>
    <submittedName>
        <fullName evidence="3">DUF2530 domain-containing protein</fullName>
    </submittedName>
</protein>
<reference evidence="3" key="1">
    <citation type="submission" date="2022-08" db="EMBL/GenBank/DDBJ databases">
        <title>Whole genome sequencing of non-tuberculosis mycobacteria type-strains.</title>
        <authorList>
            <person name="Igarashi Y."/>
            <person name="Osugi A."/>
            <person name="Mitarai S."/>
        </authorList>
    </citation>
    <scope>NUCLEOTIDE SEQUENCE</scope>
    <source>
        <strain evidence="3">JCM 16369</strain>
    </source>
</reference>
<feature type="compositionally biased region" description="Pro residues" evidence="1">
    <location>
        <begin position="9"/>
        <end position="20"/>
    </location>
</feature>
<evidence type="ECO:0000256" key="1">
    <source>
        <dbReference type="SAM" id="MobiDB-lite"/>
    </source>
</evidence>
<feature type="transmembrane region" description="Helical" evidence="2">
    <location>
        <begin position="31"/>
        <end position="52"/>
    </location>
</feature>
<proteinExistence type="predicted"/>
<gene>
    <name evidence="3" type="ORF">MI149_24765</name>
</gene>
<accession>A0ABY3TH84</accession>
<evidence type="ECO:0000313" key="3">
    <source>
        <dbReference type="EMBL" id="ULN40811.1"/>
    </source>
</evidence>
<sequence>MPSDHREPSPSPMAEPEPPALPAALLDPWPVIVAGAVLWALATIAAFTVPALESWRPIAIAGLGTGVVGTSIFLWQRTAARRGARGAQTGLEPRGQ</sequence>
<keyword evidence="2" id="KW-0472">Membrane</keyword>
<evidence type="ECO:0000256" key="2">
    <source>
        <dbReference type="SAM" id="Phobius"/>
    </source>
</evidence>